<feature type="transmembrane region" description="Helical" evidence="2">
    <location>
        <begin position="253"/>
        <end position="270"/>
    </location>
</feature>
<feature type="transmembrane region" description="Helical" evidence="2">
    <location>
        <begin position="127"/>
        <end position="148"/>
    </location>
</feature>
<reference evidence="4" key="2">
    <citation type="submission" date="2015-01" db="EMBL/GenBank/DDBJ databases">
        <title>Evolutionary Origins and Diversification of the Mycorrhizal Mutualists.</title>
        <authorList>
            <consortium name="DOE Joint Genome Institute"/>
            <consortium name="Mycorrhizal Genomics Consortium"/>
            <person name="Kohler A."/>
            <person name="Kuo A."/>
            <person name="Nagy L.G."/>
            <person name="Floudas D."/>
            <person name="Copeland A."/>
            <person name="Barry K.W."/>
            <person name="Cichocki N."/>
            <person name="Veneault-Fourrey C."/>
            <person name="LaButti K."/>
            <person name="Lindquist E.A."/>
            <person name="Lipzen A."/>
            <person name="Lundell T."/>
            <person name="Morin E."/>
            <person name="Murat C."/>
            <person name="Riley R."/>
            <person name="Ohm R."/>
            <person name="Sun H."/>
            <person name="Tunlid A."/>
            <person name="Henrissat B."/>
            <person name="Grigoriev I.V."/>
            <person name="Hibbett D.S."/>
            <person name="Martin F."/>
        </authorList>
    </citation>
    <scope>NUCLEOTIDE SEQUENCE [LARGE SCALE GENOMIC DNA]</scope>
    <source>
        <strain evidence="4">441</strain>
    </source>
</reference>
<protein>
    <submittedName>
        <fullName evidence="3">Uncharacterized protein</fullName>
    </submittedName>
</protein>
<feature type="transmembrane region" description="Helical" evidence="2">
    <location>
        <begin position="27"/>
        <end position="53"/>
    </location>
</feature>
<dbReference type="Proteomes" id="UP000054018">
    <property type="component" value="Unassembled WGS sequence"/>
</dbReference>
<name>A0A0D0A8T0_9AGAM</name>
<keyword evidence="4" id="KW-1185">Reference proteome</keyword>
<accession>A0A0D0A8T0</accession>
<keyword evidence="2" id="KW-0812">Transmembrane</keyword>
<evidence type="ECO:0000256" key="2">
    <source>
        <dbReference type="SAM" id="Phobius"/>
    </source>
</evidence>
<feature type="region of interest" description="Disordered" evidence="1">
    <location>
        <begin position="421"/>
        <end position="447"/>
    </location>
</feature>
<evidence type="ECO:0000313" key="3">
    <source>
        <dbReference type="EMBL" id="KIK30817.1"/>
    </source>
</evidence>
<keyword evidence="2" id="KW-1133">Transmembrane helix</keyword>
<dbReference type="OrthoDB" id="3351491at2759"/>
<feature type="compositionally biased region" description="Basic and acidic residues" evidence="1">
    <location>
        <begin position="421"/>
        <end position="440"/>
    </location>
</feature>
<dbReference type="HOGENOM" id="CLU_420974_0_0_1"/>
<feature type="compositionally biased region" description="Basic and acidic residues" evidence="1">
    <location>
        <begin position="600"/>
        <end position="610"/>
    </location>
</feature>
<dbReference type="EMBL" id="KN833686">
    <property type="protein sequence ID" value="KIK30817.1"/>
    <property type="molecule type" value="Genomic_DNA"/>
</dbReference>
<reference evidence="3 4" key="1">
    <citation type="submission" date="2014-04" db="EMBL/GenBank/DDBJ databases">
        <authorList>
            <consortium name="DOE Joint Genome Institute"/>
            <person name="Kuo A."/>
            <person name="Kohler A."/>
            <person name="Costa M.D."/>
            <person name="Nagy L.G."/>
            <person name="Floudas D."/>
            <person name="Copeland A."/>
            <person name="Barry K.W."/>
            <person name="Cichocki N."/>
            <person name="Veneault-Fourrey C."/>
            <person name="LaButti K."/>
            <person name="Lindquist E.A."/>
            <person name="Lipzen A."/>
            <person name="Lundell T."/>
            <person name="Morin E."/>
            <person name="Murat C."/>
            <person name="Sun H."/>
            <person name="Tunlid A."/>
            <person name="Henrissat B."/>
            <person name="Grigoriev I.V."/>
            <person name="Hibbett D.S."/>
            <person name="Martin F."/>
            <person name="Nordberg H.P."/>
            <person name="Cantor M.N."/>
            <person name="Hua S.X."/>
        </authorList>
    </citation>
    <scope>NUCLEOTIDE SEQUENCE [LARGE SCALE GENOMIC DNA]</scope>
    <source>
        <strain evidence="3 4">441</strain>
    </source>
</reference>
<sequence length="651" mass="70787">MLSPSSSLSISKLSANELLQHPDCRQVAAFFVGWVFTLSIVCIISSSSTAYVMQGMSSFLLLRLSRLFRVVYYRAEETVWRPETVPSEARSFRGGAASVAIFIMYISFASACLAKFVSLLTFTTASGPFACAFSISWSGISSICGRLLGLLTLCHEIRKPGVNWIEMYTLYIGITTVLVLAFVEYTIGTGAAEFLPESNTCLCYEIRYLPISIARSVVHVMLGFHILVRLLSLAAPKFLAFRHRIGAITDTKVIRAASLLTCEVLFIVPSVRSIGIVGNSLIFTVGSLLALVSFYKDPSGSDDVNNLTTLSPVSIAIPRASALSSTPPRIRLCNPNHSPEFGVSRSSTASIGPFMSRPHTTIGMDSFSNSVTILSTTPTTASRTIQSHAPLYEPGQSFTGQMTRVVDRGQAELGSMDLERCGGRDGFSDPGKQKCDHPEELSGSSGPCSIPPFAKLVGPVSIPGEQWGLAHNGGHIRTAGANMDEGQVRRRSRAEYSTVEHTSAIETATSQQSWPSLLNPIAAERPLLLSDTGDPWLTFGGCSSSPTRRQRFSDQSLLVSRWIKSSDMPEAQLPSLRLAHWQTLEDRLLRSIDSPPTRSSECRPGGEAEVKGFVQGGPNFRITRTYLRGPRPQPKALLSTTPRTWQVLSDS</sequence>
<feature type="region of interest" description="Disordered" evidence="1">
    <location>
        <begin position="592"/>
        <end position="614"/>
    </location>
</feature>
<dbReference type="AlphaFoldDB" id="A0A0D0A8T0"/>
<feature type="transmembrane region" description="Helical" evidence="2">
    <location>
        <begin position="208"/>
        <end position="232"/>
    </location>
</feature>
<feature type="transmembrane region" description="Helical" evidence="2">
    <location>
        <begin position="99"/>
        <end position="121"/>
    </location>
</feature>
<evidence type="ECO:0000313" key="4">
    <source>
        <dbReference type="Proteomes" id="UP000054018"/>
    </source>
</evidence>
<organism evidence="3 4">
    <name type="scientific">Pisolithus microcarpus 441</name>
    <dbReference type="NCBI Taxonomy" id="765257"/>
    <lineage>
        <taxon>Eukaryota</taxon>
        <taxon>Fungi</taxon>
        <taxon>Dikarya</taxon>
        <taxon>Basidiomycota</taxon>
        <taxon>Agaricomycotina</taxon>
        <taxon>Agaricomycetes</taxon>
        <taxon>Agaricomycetidae</taxon>
        <taxon>Boletales</taxon>
        <taxon>Sclerodermatineae</taxon>
        <taxon>Pisolithaceae</taxon>
        <taxon>Pisolithus</taxon>
    </lineage>
</organism>
<proteinExistence type="predicted"/>
<evidence type="ECO:0000256" key="1">
    <source>
        <dbReference type="SAM" id="MobiDB-lite"/>
    </source>
</evidence>
<keyword evidence="2" id="KW-0472">Membrane</keyword>
<dbReference type="STRING" id="765257.A0A0D0A8T0"/>
<feature type="transmembrane region" description="Helical" evidence="2">
    <location>
        <begin position="168"/>
        <end position="188"/>
    </location>
</feature>
<gene>
    <name evidence="3" type="ORF">PISMIDRAFT_670966</name>
</gene>